<dbReference type="InterPro" id="IPR025202">
    <property type="entry name" value="PLD-like_dom"/>
</dbReference>
<keyword evidence="9" id="KW-1185">Reference proteome</keyword>
<reference evidence="8 9" key="1">
    <citation type="submission" date="2016-11" db="EMBL/GenBank/DDBJ databases">
        <title>Trade-off between light-utilization and light-protection in marine flavobacteria.</title>
        <authorList>
            <person name="Kumagai Y."/>
        </authorList>
    </citation>
    <scope>NUCLEOTIDE SEQUENCE [LARGE SCALE GENOMIC DNA]</scope>
    <source>
        <strain evidence="8 9">JCM 13191</strain>
    </source>
</reference>
<dbReference type="Gene3D" id="2.60.34.10">
    <property type="entry name" value="Substrate Binding Domain Of DNAk, Chain A, domain 1"/>
    <property type="match status" value="1"/>
</dbReference>
<feature type="domain" description="PLD phosphodiesterase" evidence="7">
    <location>
        <begin position="83"/>
        <end position="110"/>
    </location>
</feature>
<dbReference type="GO" id="GO:0006793">
    <property type="term" value="P:phosphorus metabolic process"/>
    <property type="evidence" value="ECO:0007669"/>
    <property type="project" value="UniProtKB-ARBA"/>
</dbReference>
<comment type="catalytic activity">
    <reaction evidence="1">
        <text>a 1,2-diacyl-sn-glycero-3-phosphocholine + H2O = a 1,2-diacyl-sn-glycero-3-phosphate + choline + H(+)</text>
        <dbReference type="Rhea" id="RHEA:14445"/>
        <dbReference type="ChEBI" id="CHEBI:15354"/>
        <dbReference type="ChEBI" id="CHEBI:15377"/>
        <dbReference type="ChEBI" id="CHEBI:15378"/>
        <dbReference type="ChEBI" id="CHEBI:57643"/>
        <dbReference type="ChEBI" id="CHEBI:58608"/>
        <dbReference type="EC" id="3.1.4.4"/>
    </reaction>
</comment>
<dbReference type="InterPro" id="IPR001736">
    <property type="entry name" value="PLipase_D/transphosphatidylase"/>
</dbReference>
<dbReference type="SUPFAM" id="SSF56024">
    <property type="entry name" value="Phospholipase D/nuclease"/>
    <property type="match status" value="1"/>
</dbReference>
<dbReference type="Gene3D" id="3.30.870.10">
    <property type="entry name" value="Endonuclease Chain A"/>
    <property type="match status" value="1"/>
</dbReference>
<protein>
    <recommendedName>
        <fullName evidence="3">phospholipase D</fullName>
        <ecNumber evidence="3">3.1.4.4</ecNumber>
    </recommendedName>
</protein>
<dbReference type="GO" id="GO:0016891">
    <property type="term" value="F:RNA endonuclease activity producing 5'-phosphomonoesters, hydrolytic mechanism"/>
    <property type="evidence" value="ECO:0007669"/>
    <property type="project" value="TreeGrafter"/>
</dbReference>
<evidence type="ECO:0000259" key="7">
    <source>
        <dbReference type="PROSITE" id="PS50035"/>
    </source>
</evidence>
<dbReference type="EMBL" id="CP019344">
    <property type="protein sequence ID" value="ARN77392.1"/>
    <property type="molecule type" value="Genomic_DNA"/>
</dbReference>
<dbReference type="GO" id="GO:0016042">
    <property type="term" value="P:lipid catabolic process"/>
    <property type="evidence" value="ECO:0007669"/>
    <property type="project" value="UniProtKB-KW"/>
</dbReference>
<keyword evidence="5" id="KW-0442">Lipid degradation</keyword>
<proteinExistence type="inferred from homology"/>
<dbReference type="AlphaFoldDB" id="A0A1W6MIH4"/>
<dbReference type="GO" id="GO:0004630">
    <property type="term" value="F:phospholipase D activity"/>
    <property type="evidence" value="ECO:0007669"/>
    <property type="project" value="UniProtKB-EC"/>
</dbReference>
<comment type="similarity">
    <text evidence="2">Belongs to the phospholipase D family.</text>
</comment>
<dbReference type="EC" id="3.1.4.4" evidence="3"/>
<evidence type="ECO:0000256" key="5">
    <source>
        <dbReference type="ARBA" id="ARBA00022963"/>
    </source>
</evidence>
<evidence type="ECO:0000256" key="4">
    <source>
        <dbReference type="ARBA" id="ARBA00022801"/>
    </source>
</evidence>
<keyword evidence="6" id="KW-0443">Lipid metabolism</keyword>
<dbReference type="Proteomes" id="UP000193431">
    <property type="component" value="Chromosome"/>
</dbReference>
<sequence>MINPFFHNIRAQILSELNQAEKEIVVAIYWFTNHELFDKLCEKKENGIKVSLIVHNDFINNRENGLNFQKFIDLGGELYFSDSDNPMHNKFCVIDNTVLINGSYNWTYFAESKNNENILLIKQENETISAFRKEFDSLKSGLELVNEVKKLTKFEIDEFNGLNSREYLANDIIYEAKATNRPEIVQEAFKISPENIKVQKEAIKLELYAKRKLKCSIGAGLKDNQYLVGVEKGTLLPVKITREVFTSADNQVSCKSIIYYGDKELANENKRMPNKGANGQIGGVIIRGLPKLPARKARMKLIFTIDLYAKLVVKFYSLDNGREDFYRVDIKNLVSELENE</sequence>
<dbReference type="InterPro" id="IPR051406">
    <property type="entry name" value="PLD_domain"/>
</dbReference>
<dbReference type="CDD" id="cd09174">
    <property type="entry name" value="PLDc_Nuc_like_unchar2"/>
    <property type="match status" value="1"/>
</dbReference>
<evidence type="ECO:0000313" key="8">
    <source>
        <dbReference type="EMBL" id="ARN77392.1"/>
    </source>
</evidence>
<dbReference type="PANTHER" id="PTHR43856:SF1">
    <property type="entry name" value="MITOCHONDRIAL CARDIOLIPIN HYDROLASE"/>
    <property type="match status" value="1"/>
</dbReference>
<evidence type="ECO:0000256" key="3">
    <source>
        <dbReference type="ARBA" id="ARBA00012027"/>
    </source>
</evidence>
<organism evidence="8 9">
    <name type="scientific">Nonlabens spongiae</name>
    <dbReference type="NCBI Taxonomy" id="331648"/>
    <lineage>
        <taxon>Bacteria</taxon>
        <taxon>Pseudomonadati</taxon>
        <taxon>Bacteroidota</taxon>
        <taxon>Flavobacteriia</taxon>
        <taxon>Flavobacteriales</taxon>
        <taxon>Flavobacteriaceae</taxon>
        <taxon>Nonlabens</taxon>
    </lineage>
</organism>
<gene>
    <name evidence="8" type="ORF">BST97_05010</name>
</gene>
<dbReference type="SUPFAM" id="SSF100920">
    <property type="entry name" value="Heat shock protein 70kD (HSP70), peptide-binding domain"/>
    <property type="match status" value="1"/>
</dbReference>
<evidence type="ECO:0000256" key="1">
    <source>
        <dbReference type="ARBA" id="ARBA00000798"/>
    </source>
</evidence>
<dbReference type="OrthoDB" id="9762009at2"/>
<name>A0A1W6MIH4_9FLAO</name>
<dbReference type="Pfam" id="PF13091">
    <property type="entry name" value="PLDc_2"/>
    <property type="match status" value="1"/>
</dbReference>
<evidence type="ECO:0000256" key="6">
    <source>
        <dbReference type="ARBA" id="ARBA00023098"/>
    </source>
</evidence>
<evidence type="ECO:0000256" key="2">
    <source>
        <dbReference type="ARBA" id="ARBA00008664"/>
    </source>
</evidence>
<dbReference type="PANTHER" id="PTHR43856">
    <property type="entry name" value="CARDIOLIPIN HYDROLASE"/>
    <property type="match status" value="1"/>
</dbReference>
<dbReference type="STRING" id="331648.BST97_05010"/>
<dbReference type="PROSITE" id="PS50035">
    <property type="entry name" value="PLD"/>
    <property type="match status" value="1"/>
</dbReference>
<keyword evidence="4" id="KW-0378">Hydrolase</keyword>
<accession>A0A1W6MIH4</accession>
<dbReference type="InterPro" id="IPR029047">
    <property type="entry name" value="HSP70_peptide-bd_sf"/>
</dbReference>
<evidence type="ECO:0000313" key="9">
    <source>
        <dbReference type="Proteomes" id="UP000193431"/>
    </source>
</evidence>